<dbReference type="Pfam" id="PF03382">
    <property type="entry name" value="DUF285"/>
    <property type="match status" value="1"/>
</dbReference>
<dbReference type="RefSeq" id="WP_409588154.1">
    <property type="nucleotide sequence ID" value="NZ_CAKMTZ010000002.1"/>
</dbReference>
<accession>A0AAU9R041</accession>
<feature type="chain" id="PRO_5043942088" description="BspA family leucine-rich repeat surface protein" evidence="1">
    <location>
        <begin position="18"/>
        <end position="174"/>
    </location>
</feature>
<dbReference type="InterPro" id="IPR005046">
    <property type="entry name" value="DUF285"/>
</dbReference>
<protein>
    <recommendedName>
        <fullName evidence="4">BspA family leucine-rich repeat surface protein</fullName>
    </recommendedName>
</protein>
<dbReference type="EMBL" id="CAKMUD010000149">
    <property type="protein sequence ID" value="CAH1603990.1"/>
    <property type="molecule type" value="Genomic_DNA"/>
</dbReference>
<keyword evidence="1" id="KW-0732">Signal</keyword>
<comment type="caution">
    <text evidence="2">The sequence shown here is derived from an EMBL/GenBank/DDBJ whole genome shotgun (WGS) entry which is preliminary data.</text>
</comment>
<dbReference type="AlphaFoldDB" id="A0AAU9R041"/>
<evidence type="ECO:0000256" key="1">
    <source>
        <dbReference type="SAM" id="SignalP"/>
    </source>
</evidence>
<name>A0AAU9R041_9VIBR</name>
<sequence>MKKTIIALSLMAGIANAQQFVAVINAKYTTKEPQAPQPPVHQCVGDQLTRAELDVLIANGDDVTKACVGEIEDFSFLLTGYPQFNQDISNWDMSSAKNLSNFMTQPMAQDPDFDIDISNWDVSNVENFDMFLYVNLDYPHDLSSWDTSSATTWLDFYYKGFFQAPIEHIPPKFR</sequence>
<evidence type="ECO:0000313" key="2">
    <source>
        <dbReference type="EMBL" id="CAH1603990.1"/>
    </source>
</evidence>
<evidence type="ECO:0008006" key="4">
    <source>
        <dbReference type="Google" id="ProtNLM"/>
    </source>
</evidence>
<dbReference type="Proteomes" id="UP001295462">
    <property type="component" value="Unassembled WGS sequence"/>
</dbReference>
<evidence type="ECO:0000313" key="3">
    <source>
        <dbReference type="Proteomes" id="UP001295462"/>
    </source>
</evidence>
<feature type="signal peptide" evidence="1">
    <location>
        <begin position="1"/>
        <end position="17"/>
    </location>
</feature>
<reference evidence="2" key="1">
    <citation type="submission" date="2022-01" db="EMBL/GenBank/DDBJ databases">
        <authorList>
            <person name="Lagorce A."/>
        </authorList>
    </citation>
    <scope>NUCLEOTIDE SEQUENCE</scope>
    <source>
        <strain evidence="2">Th15_F1_A12</strain>
    </source>
</reference>
<proteinExistence type="predicted"/>
<organism evidence="2 3">
    <name type="scientific">Vibrio jasicida</name>
    <dbReference type="NCBI Taxonomy" id="766224"/>
    <lineage>
        <taxon>Bacteria</taxon>
        <taxon>Pseudomonadati</taxon>
        <taxon>Pseudomonadota</taxon>
        <taxon>Gammaproteobacteria</taxon>
        <taxon>Vibrionales</taxon>
        <taxon>Vibrionaceae</taxon>
        <taxon>Vibrio</taxon>
    </lineage>
</organism>
<gene>
    <name evidence="2" type="ORF">THF1A12_90094</name>
</gene>